<dbReference type="Pfam" id="PF13419">
    <property type="entry name" value="HAD_2"/>
    <property type="match status" value="1"/>
</dbReference>
<evidence type="ECO:0000313" key="5">
    <source>
        <dbReference type="EMBL" id="MDE1243512.1"/>
    </source>
</evidence>
<dbReference type="Gene3D" id="1.10.150.240">
    <property type="entry name" value="Putative phosphatase, domain 2"/>
    <property type="match status" value="1"/>
</dbReference>
<evidence type="ECO:0000256" key="1">
    <source>
        <dbReference type="ARBA" id="ARBA00001946"/>
    </source>
</evidence>
<evidence type="ECO:0000256" key="4">
    <source>
        <dbReference type="ARBA" id="ARBA00022842"/>
    </source>
</evidence>
<evidence type="ECO:0000256" key="3">
    <source>
        <dbReference type="ARBA" id="ARBA00022723"/>
    </source>
</evidence>
<reference evidence="5" key="1">
    <citation type="submission" date="2022-02" db="EMBL/GenBank/DDBJ databases">
        <title>Emergence and expansion in Europe of a Vibrio aestuarianus clonal complex pathogenic for oysters.</title>
        <authorList>
            <person name="Mesnil A."/>
            <person name="Travers M.-A."/>
        </authorList>
    </citation>
    <scope>NUCLEOTIDE SEQUENCE</scope>
    <source>
        <strain evidence="5">19_064_11T1</strain>
    </source>
</reference>
<name>A0A9X4EY24_9VIBR</name>
<organism evidence="5 6">
    <name type="scientific">Vibrio aestuarianus</name>
    <dbReference type="NCBI Taxonomy" id="28171"/>
    <lineage>
        <taxon>Bacteria</taxon>
        <taxon>Pseudomonadati</taxon>
        <taxon>Pseudomonadota</taxon>
        <taxon>Gammaproteobacteria</taxon>
        <taxon>Vibrionales</taxon>
        <taxon>Vibrionaceae</taxon>
        <taxon>Vibrio</taxon>
    </lineage>
</organism>
<proteinExistence type="inferred from homology"/>
<dbReference type="PANTHER" id="PTHR46193">
    <property type="entry name" value="6-PHOSPHOGLUCONATE PHOSPHATASE"/>
    <property type="match status" value="1"/>
</dbReference>
<comment type="caution">
    <text evidence="5">The sequence shown here is derived from an EMBL/GenBank/DDBJ whole genome shotgun (WGS) entry which is preliminary data.</text>
</comment>
<evidence type="ECO:0000313" key="6">
    <source>
        <dbReference type="Proteomes" id="UP001140979"/>
    </source>
</evidence>
<dbReference type="PRINTS" id="PR00413">
    <property type="entry name" value="HADHALOGNASE"/>
</dbReference>
<protein>
    <submittedName>
        <fullName evidence="5">HAD family hydrolase</fullName>
    </submittedName>
</protein>
<sequence length="230" mass="26235">MTEKKINCIIFDCEGTLVDSERLCCEALVEVFNQFGAELSFEQIRNHFEGGKIADILIQTRTYAKIDADIDLLEKRYRVELDRLFQQRLLPMEGALELLNYLDQQGIEYCVASNAPKEKMALILERCGLNTFFEGRVFSAFEANSWKPEPDLIRYCAMSMGFLVEECIYVDDSEKGVEAGVNAEVPTFQLAPLNPNARSKDSNVVVINSLLDLKIWLSERCGQKNEYAYN</sequence>
<dbReference type="CDD" id="cd07526">
    <property type="entry name" value="HAD_BPGM_like"/>
    <property type="match status" value="1"/>
</dbReference>
<evidence type="ECO:0000256" key="2">
    <source>
        <dbReference type="ARBA" id="ARBA00006171"/>
    </source>
</evidence>
<keyword evidence="3" id="KW-0479">Metal-binding</keyword>
<keyword evidence="4" id="KW-0460">Magnesium</keyword>
<dbReference type="InterPro" id="IPR023198">
    <property type="entry name" value="PGP-like_dom2"/>
</dbReference>
<dbReference type="AlphaFoldDB" id="A0A9X4EY24"/>
<gene>
    <name evidence="5" type="ORF">L9W94_15380</name>
</gene>
<dbReference type="InterPro" id="IPR023214">
    <property type="entry name" value="HAD_sf"/>
</dbReference>
<accession>A0A9X4EY24</accession>
<dbReference type="SUPFAM" id="SSF56784">
    <property type="entry name" value="HAD-like"/>
    <property type="match status" value="1"/>
</dbReference>
<comment type="similarity">
    <text evidence="2">Belongs to the HAD-like hydrolase superfamily. CbbY/CbbZ/Gph/YieH family.</text>
</comment>
<keyword evidence="5" id="KW-0378">Hydrolase</keyword>
<dbReference type="EMBL" id="JAKNBA010000032">
    <property type="protein sequence ID" value="MDE1243512.1"/>
    <property type="molecule type" value="Genomic_DNA"/>
</dbReference>
<dbReference type="InterPro" id="IPR051600">
    <property type="entry name" value="Beta-PGM-like"/>
</dbReference>
<dbReference type="PANTHER" id="PTHR46193:SF10">
    <property type="entry name" value="6-PHOSPHOGLUCONATE PHOSPHATASE"/>
    <property type="match status" value="1"/>
</dbReference>
<dbReference type="NCBIfam" id="TIGR01509">
    <property type="entry name" value="HAD-SF-IA-v3"/>
    <property type="match status" value="1"/>
</dbReference>
<dbReference type="InterPro" id="IPR041492">
    <property type="entry name" value="HAD_2"/>
</dbReference>
<dbReference type="Gene3D" id="3.40.50.1000">
    <property type="entry name" value="HAD superfamily/HAD-like"/>
    <property type="match status" value="1"/>
</dbReference>
<dbReference type="GO" id="GO:0046872">
    <property type="term" value="F:metal ion binding"/>
    <property type="evidence" value="ECO:0007669"/>
    <property type="project" value="UniProtKB-KW"/>
</dbReference>
<dbReference type="SFLD" id="SFLDG01129">
    <property type="entry name" value="C1.5:_HAD__Beta-PGM__Phosphata"/>
    <property type="match status" value="1"/>
</dbReference>
<dbReference type="RefSeq" id="WP_274683665.1">
    <property type="nucleotide sequence ID" value="NZ_JAKNBA010000032.1"/>
</dbReference>
<dbReference type="GO" id="GO:0016787">
    <property type="term" value="F:hydrolase activity"/>
    <property type="evidence" value="ECO:0007669"/>
    <property type="project" value="UniProtKB-KW"/>
</dbReference>
<dbReference type="InterPro" id="IPR006439">
    <property type="entry name" value="HAD-SF_hydro_IA"/>
</dbReference>
<dbReference type="SFLD" id="SFLDS00003">
    <property type="entry name" value="Haloacid_Dehalogenase"/>
    <property type="match status" value="1"/>
</dbReference>
<dbReference type="SFLD" id="SFLDG01135">
    <property type="entry name" value="C1.5.6:_HAD__Beta-PGM__Phospha"/>
    <property type="match status" value="1"/>
</dbReference>
<comment type="cofactor">
    <cofactor evidence="1">
        <name>Mg(2+)</name>
        <dbReference type="ChEBI" id="CHEBI:18420"/>
    </cofactor>
</comment>
<dbReference type="InterPro" id="IPR036412">
    <property type="entry name" value="HAD-like_sf"/>
</dbReference>
<dbReference type="Proteomes" id="UP001140979">
    <property type="component" value="Unassembled WGS sequence"/>
</dbReference>